<accession>A0AAN7TG10</accession>
<evidence type="ECO:0000313" key="2">
    <source>
        <dbReference type="Proteomes" id="UP001310890"/>
    </source>
</evidence>
<sequence length="134" mass="15111">MHEVLADWCVPGGPCRSRLGKRLTSLFDAVLQRHGKSQAEIAAFRQQVIDMRSGPGKAKGGAGSEVVQRATKLTRQPEHKFRNSIRTTLETVWDNEICSPEEWNARYEAIQARASAIQEEEHEAQKALKQKMIK</sequence>
<evidence type="ECO:0000313" key="1">
    <source>
        <dbReference type="EMBL" id="KAK5109645.1"/>
    </source>
</evidence>
<organism evidence="1 2">
    <name type="scientific">Meristemomyces frigidus</name>
    <dbReference type="NCBI Taxonomy" id="1508187"/>
    <lineage>
        <taxon>Eukaryota</taxon>
        <taxon>Fungi</taxon>
        <taxon>Dikarya</taxon>
        <taxon>Ascomycota</taxon>
        <taxon>Pezizomycotina</taxon>
        <taxon>Dothideomycetes</taxon>
        <taxon>Dothideomycetidae</taxon>
        <taxon>Mycosphaerellales</taxon>
        <taxon>Teratosphaeriaceae</taxon>
        <taxon>Meristemomyces</taxon>
    </lineage>
</organism>
<dbReference type="EMBL" id="JAVRRL010000061">
    <property type="protein sequence ID" value="KAK5109645.1"/>
    <property type="molecule type" value="Genomic_DNA"/>
</dbReference>
<gene>
    <name evidence="1" type="ORF">LTR62_006882</name>
</gene>
<dbReference type="Proteomes" id="UP001310890">
    <property type="component" value="Unassembled WGS sequence"/>
</dbReference>
<dbReference type="AlphaFoldDB" id="A0AAN7TG10"/>
<protein>
    <submittedName>
        <fullName evidence="1">Uncharacterized protein</fullName>
    </submittedName>
</protein>
<name>A0AAN7TG10_9PEZI</name>
<proteinExistence type="predicted"/>
<reference evidence="1" key="1">
    <citation type="submission" date="2023-08" db="EMBL/GenBank/DDBJ databases">
        <title>Black Yeasts Isolated from many extreme environments.</title>
        <authorList>
            <person name="Coleine C."/>
            <person name="Stajich J.E."/>
            <person name="Selbmann L."/>
        </authorList>
    </citation>
    <scope>NUCLEOTIDE SEQUENCE</scope>
    <source>
        <strain evidence="1">CCFEE 5401</strain>
    </source>
</reference>
<comment type="caution">
    <text evidence="1">The sequence shown here is derived from an EMBL/GenBank/DDBJ whole genome shotgun (WGS) entry which is preliminary data.</text>
</comment>